<keyword evidence="2" id="KW-1185">Reference proteome</keyword>
<organism evidence="1 2">
    <name type="scientific">Ilyodon furcidens</name>
    <name type="common">goldbreast splitfin</name>
    <dbReference type="NCBI Taxonomy" id="33524"/>
    <lineage>
        <taxon>Eukaryota</taxon>
        <taxon>Metazoa</taxon>
        <taxon>Chordata</taxon>
        <taxon>Craniata</taxon>
        <taxon>Vertebrata</taxon>
        <taxon>Euteleostomi</taxon>
        <taxon>Actinopterygii</taxon>
        <taxon>Neopterygii</taxon>
        <taxon>Teleostei</taxon>
        <taxon>Neoteleostei</taxon>
        <taxon>Acanthomorphata</taxon>
        <taxon>Ovalentaria</taxon>
        <taxon>Atherinomorphae</taxon>
        <taxon>Cyprinodontiformes</taxon>
        <taxon>Goodeidae</taxon>
        <taxon>Ilyodon</taxon>
    </lineage>
</organism>
<sequence>MFVREHLRTNTTMKTKEHSRQVRDTFWENLKAELGCKIIFQATNISQSTEIHHPELPSCNLKCITAPTHLNKMSEFPHQHVIQHCRHQVKSHSFDLGVVEEKGCI</sequence>
<evidence type="ECO:0000313" key="2">
    <source>
        <dbReference type="Proteomes" id="UP001482620"/>
    </source>
</evidence>
<dbReference type="Proteomes" id="UP001482620">
    <property type="component" value="Unassembled WGS sequence"/>
</dbReference>
<dbReference type="EMBL" id="JAHRIQ010082551">
    <property type="protein sequence ID" value="MEQ2248134.1"/>
    <property type="molecule type" value="Genomic_DNA"/>
</dbReference>
<reference evidence="1 2" key="1">
    <citation type="submission" date="2021-06" db="EMBL/GenBank/DDBJ databases">
        <authorList>
            <person name="Palmer J.M."/>
        </authorList>
    </citation>
    <scope>NUCLEOTIDE SEQUENCE [LARGE SCALE GENOMIC DNA]</scope>
    <source>
        <strain evidence="2">if_2019</strain>
        <tissue evidence="1">Muscle</tissue>
    </source>
</reference>
<name>A0ABV0USF0_9TELE</name>
<proteinExistence type="predicted"/>
<comment type="caution">
    <text evidence="1">The sequence shown here is derived from an EMBL/GenBank/DDBJ whole genome shotgun (WGS) entry which is preliminary data.</text>
</comment>
<protein>
    <submittedName>
        <fullName evidence="1">Uncharacterized protein</fullName>
    </submittedName>
</protein>
<gene>
    <name evidence="1" type="ORF">ILYODFUR_016135</name>
</gene>
<evidence type="ECO:0000313" key="1">
    <source>
        <dbReference type="EMBL" id="MEQ2248134.1"/>
    </source>
</evidence>
<accession>A0ABV0USF0</accession>